<gene>
    <name evidence="3" type="ORF">HPB51_024337</name>
</gene>
<evidence type="ECO:0000313" key="3">
    <source>
        <dbReference type="EMBL" id="KAH8032360.1"/>
    </source>
</evidence>
<feature type="region of interest" description="Disordered" evidence="1">
    <location>
        <begin position="1"/>
        <end position="119"/>
    </location>
</feature>
<organism evidence="3 4">
    <name type="scientific">Rhipicephalus microplus</name>
    <name type="common">Cattle tick</name>
    <name type="synonym">Boophilus microplus</name>
    <dbReference type="NCBI Taxonomy" id="6941"/>
    <lineage>
        <taxon>Eukaryota</taxon>
        <taxon>Metazoa</taxon>
        <taxon>Ecdysozoa</taxon>
        <taxon>Arthropoda</taxon>
        <taxon>Chelicerata</taxon>
        <taxon>Arachnida</taxon>
        <taxon>Acari</taxon>
        <taxon>Parasitiformes</taxon>
        <taxon>Ixodida</taxon>
        <taxon>Ixodoidea</taxon>
        <taxon>Ixodidae</taxon>
        <taxon>Rhipicephalinae</taxon>
        <taxon>Rhipicephalus</taxon>
        <taxon>Boophilus</taxon>
    </lineage>
</organism>
<feature type="compositionally biased region" description="Basic and acidic residues" evidence="1">
    <location>
        <begin position="10"/>
        <end position="35"/>
    </location>
</feature>
<evidence type="ECO:0000256" key="1">
    <source>
        <dbReference type="SAM" id="MobiDB-lite"/>
    </source>
</evidence>
<feature type="compositionally biased region" description="Polar residues" evidence="1">
    <location>
        <begin position="37"/>
        <end position="50"/>
    </location>
</feature>
<evidence type="ECO:0000256" key="2">
    <source>
        <dbReference type="SAM" id="Phobius"/>
    </source>
</evidence>
<dbReference type="EMBL" id="JABSTU010000005">
    <property type="protein sequence ID" value="KAH8032360.1"/>
    <property type="molecule type" value="Genomic_DNA"/>
</dbReference>
<feature type="compositionally biased region" description="Basic residues" evidence="1">
    <location>
        <begin position="90"/>
        <end position="101"/>
    </location>
</feature>
<sequence length="256" mass="28406">MSIRAYRAYRPTEKEQRRSDGDRGSGDGDGRERSRAVQLSATVSTGSDKAQQPEDKREEPPEPAKGEEVSTAITTSITERRSSRSSLQLQRRKQRQQRHQQRHEQRQPQQEKKPEKTQLPVGYNLLATLVNFVALFLLEDPANRAPQRSKVAIIVDGTSNAQRHGSSQDVLPHPPQQETPASLAMRIAAALIVVLIVINVLVFAYASIMSSAEPPLRQLTDPPGGNPIYDIPARVFNVTVTSGDAENRTWDNVTQG</sequence>
<feature type="compositionally biased region" description="Basic and acidic residues" evidence="1">
    <location>
        <begin position="102"/>
        <end position="116"/>
    </location>
</feature>
<keyword evidence="2" id="KW-1133">Transmembrane helix</keyword>
<proteinExistence type="predicted"/>
<protein>
    <submittedName>
        <fullName evidence="3">Uncharacterized protein</fullName>
    </submittedName>
</protein>
<name>A0A9J6EEC4_RHIMP</name>
<keyword evidence="2" id="KW-0812">Transmembrane</keyword>
<comment type="caution">
    <text evidence="3">The sequence shown here is derived from an EMBL/GenBank/DDBJ whole genome shotgun (WGS) entry which is preliminary data.</text>
</comment>
<feature type="transmembrane region" description="Helical" evidence="2">
    <location>
        <begin position="121"/>
        <end position="138"/>
    </location>
</feature>
<dbReference type="Proteomes" id="UP000821866">
    <property type="component" value="Chromosome 3"/>
</dbReference>
<evidence type="ECO:0000313" key="4">
    <source>
        <dbReference type="Proteomes" id="UP000821866"/>
    </source>
</evidence>
<reference evidence="3" key="1">
    <citation type="journal article" date="2020" name="Cell">
        <title>Large-Scale Comparative Analyses of Tick Genomes Elucidate Their Genetic Diversity and Vector Capacities.</title>
        <authorList>
            <consortium name="Tick Genome and Microbiome Consortium (TIGMIC)"/>
            <person name="Jia N."/>
            <person name="Wang J."/>
            <person name="Shi W."/>
            <person name="Du L."/>
            <person name="Sun Y."/>
            <person name="Zhan W."/>
            <person name="Jiang J.F."/>
            <person name="Wang Q."/>
            <person name="Zhang B."/>
            <person name="Ji P."/>
            <person name="Bell-Sakyi L."/>
            <person name="Cui X.M."/>
            <person name="Yuan T.T."/>
            <person name="Jiang B.G."/>
            <person name="Yang W.F."/>
            <person name="Lam T.T."/>
            <person name="Chang Q.C."/>
            <person name="Ding S.J."/>
            <person name="Wang X.J."/>
            <person name="Zhu J.G."/>
            <person name="Ruan X.D."/>
            <person name="Zhao L."/>
            <person name="Wei J.T."/>
            <person name="Ye R.Z."/>
            <person name="Que T.C."/>
            <person name="Du C.H."/>
            <person name="Zhou Y.H."/>
            <person name="Cheng J.X."/>
            <person name="Dai P.F."/>
            <person name="Guo W.B."/>
            <person name="Han X.H."/>
            <person name="Huang E.J."/>
            <person name="Li L.F."/>
            <person name="Wei W."/>
            <person name="Gao Y.C."/>
            <person name="Liu J.Z."/>
            <person name="Shao H.Z."/>
            <person name="Wang X."/>
            <person name="Wang C.C."/>
            <person name="Yang T.C."/>
            <person name="Huo Q.B."/>
            <person name="Li W."/>
            <person name="Chen H.Y."/>
            <person name="Chen S.E."/>
            <person name="Zhou L.G."/>
            <person name="Ni X.B."/>
            <person name="Tian J.H."/>
            <person name="Sheng Y."/>
            <person name="Liu T."/>
            <person name="Pan Y.S."/>
            <person name="Xia L.Y."/>
            <person name="Li J."/>
            <person name="Zhao F."/>
            <person name="Cao W.C."/>
        </authorList>
    </citation>
    <scope>NUCLEOTIDE SEQUENCE</scope>
    <source>
        <strain evidence="3">Rmic-2018</strain>
    </source>
</reference>
<reference evidence="3" key="2">
    <citation type="submission" date="2021-09" db="EMBL/GenBank/DDBJ databases">
        <authorList>
            <person name="Jia N."/>
            <person name="Wang J."/>
            <person name="Shi W."/>
            <person name="Du L."/>
            <person name="Sun Y."/>
            <person name="Zhan W."/>
            <person name="Jiang J."/>
            <person name="Wang Q."/>
            <person name="Zhang B."/>
            <person name="Ji P."/>
            <person name="Sakyi L.B."/>
            <person name="Cui X."/>
            <person name="Yuan T."/>
            <person name="Jiang B."/>
            <person name="Yang W."/>
            <person name="Lam T.T.-Y."/>
            <person name="Chang Q."/>
            <person name="Ding S."/>
            <person name="Wang X."/>
            <person name="Zhu J."/>
            <person name="Ruan X."/>
            <person name="Zhao L."/>
            <person name="Wei J."/>
            <person name="Que T."/>
            <person name="Du C."/>
            <person name="Cheng J."/>
            <person name="Dai P."/>
            <person name="Han X."/>
            <person name="Huang E."/>
            <person name="Gao Y."/>
            <person name="Liu J."/>
            <person name="Shao H."/>
            <person name="Ye R."/>
            <person name="Li L."/>
            <person name="Wei W."/>
            <person name="Wang X."/>
            <person name="Wang C."/>
            <person name="Huo Q."/>
            <person name="Li W."/>
            <person name="Guo W."/>
            <person name="Chen H."/>
            <person name="Chen S."/>
            <person name="Zhou L."/>
            <person name="Zhou L."/>
            <person name="Ni X."/>
            <person name="Tian J."/>
            <person name="Zhou Y."/>
            <person name="Sheng Y."/>
            <person name="Liu T."/>
            <person name="Pan Y."/>
            <person name="Xia L."/>
            <person name="Li J."/>
            <person name="Zhao F."/>
            <person name="Cao W."/>
        </authorList>
    </citation>
    <scope>NUCLEOTIDE SEQUENCE</scope>
    <source>
        <strain evidence="3">Rmic-2018</strain>
        <tissue evidence="3">Larvae</tissue>
    </source>
</reference>
<accession>A0A9J6EEC4</accession>
<dbReference type="AlphaFoldDB" id="A0A9J6EEC4"/>
<keyword evidence="2" id="KW-0472">Membrane</keyword>
<keyword evidence="4" id="KW-1185">Reference proteome</keyword>
<feature type="transmembrane region" description="Helical" evidence="2">
    <location>
        <begin position="183"/>
        <end position="208"/>
    </location>
</feature>
<feature type="compositionally biased region" description="Basic and acidic residues" evidence="1">
    <location>
        <begin position="51"/>
        <end position="68"/>
    </location>
</feature>